<comment type="caution">
    <text evidence="1">The sequence shown here is derived from an EMBL/GenBank/DDBJ whole genome shotgun (WGS) entry which is preliminary data.</text>
</comment>
<name>A0A2H0W9Z3_9BACT</name>
<evidence type="ECO:0000313" key="2">
    <source>
        <dbReference type="Proteomes" id="UP000230093"/>
    </source>
</evidence>
<evidence type="ECO:0008006" key="3">
    <source>
        <dbReference type="Google" id="ProtNLM"/>
    </source>
</evidence>
<dbReference type="InterPro" id="IPR011051">
    <property type="entry name" value="RmlC_Cupin_sf"/>
</dbReference>
<gene>
    <name evidence="1" type="ORF">COT75_01270</name>
</gene>
<protein>
    <recommendedName>
        <fullName evidence="3">Cupin 2 conserved barrel domain-containing protein</fullName>
    </recommendedName>
</protein>
<dbReference type="AlphaFoldDB" id="A0A2H0W9Z3"/>
<dbReference type="EMBL" id="PEZT01000008">
    <property type="protein sequence ID" value="PIS09481.1"/>
    <property type="molecule type" value="Genomic_DNA"/>
</dbReference>
<sequence>MLGLETIKDKSKTIAVVIRKNIKVKGLKFFSSPNYPFQIGFHNREKNTVLKAHFHPGHNFFIKLSQEVLFILKGKIRVDLYNSKKKFLKSKILKGGDSIFFVAGGHGVKFLEKTKIYEVKQGPYLGDKKAKIFI</sequence>
<dbReference type="Proteomes" id="UP000230093">
    <property type="component" value="Unassembled WGS sequence"/>
</dbReference>
<evidence type="ECO:0000313" key="1">
    <source>
        <dbReference type="EMBL" id="PIS09481.1"/>
    </source>
</evidence>
<proteinExistence type="predicted"/>
<accession>A0A2H0W9Z3</accession>
<reference evidence="2" key="1">
    <citation type="submission" date="2017-09" db="EMBL/GenBank/DDBJ databases">
        <title>Depth-based differentiation of microbial function through sediment-hosted aquifers and enrichment of novel symbionts in the deep terrestrial subsurface.</title>
        <authorList>
            <person name="Probst A.J."/>
            <person name="Ladd B."/>
            <person name="Jarett J.K."/>
            <person name="Geller-Mcgrath D.E."/>
            <person name="Sieber C.M.K."/>
            <person name="Emerson J.B."/>
            <person name="Anantharaman K."/>
            <person name="Thomas B.C."/>
            <person name="Malmstrom R."/>
            <person name="Stieglmeier M."/>
            <person name="Klingl A."/>
            <person name="Woyke T."/>
            <person name="Ryan C.M."/>
            <person name="Banfield J.F."/>
        </authorList>
    </citation>
    <scope>NUCLEOTIDE SEQUENCE [LARGE SCALE GENOMIC DNA]</scope>
</reference>
<organism evidence="1 2">
    <name type="scientific">Candidatus Beckwithbacteria bacterium CG10_big_fil_rev_8_21_14_0_10_34_10</name>
    <dbReference type="NCBI Taxonomy" id="1974495"/>
    <lineage>
        <taxon>Bacteria</taxon>
        <taxon>Candidatus Beckwithiibacteriota</taxon>
    </lineage>
</organism>
<dbReference type="SUPFAM" id="SSF51182">
    <property type="entry name" value="RmlC-like cupins"/>
    <property type="match status" value="1"/>
</dbReference>